<keyword evidence="5" id="KW-1185">Reference proteome</keyword>
<reference evidence="3" key="2">
    <citation type="submission" date="2019-06" db="EMBL/GenBank/DDBJ databases">
        <title>Genomics analysis of Aphanomyces spp. identifies a new class of oomycete effector associated with host adaptation.</title>
        <authorList>
            <person name="Gaulin E."/>
        </authorList>
    </citation>
    <scope>NUCLEOTIDE SEQUENCE</scope>
    <source>
        <strain evidence="3">CBS 578.67</strain>
    </source>
</reference>
<keyword evidence="1" id="KW-0175">Coiled coil</keyword>
<dbReference type="OrthoDB" id="75084at2759"/>
<organism evidence="4 5">
    <name type="scientific">Aphanomyces stellatus</name>
    <dbReference type="NCBI Taxonomy" id="120398"/>
    <lineage>
        <taxon>Eukaryota</taxon>
        <taxon>Sar</taxon>
        <taxon>Stramenopiles</taxon>
        <taxon>Oomycota</taxon>
        <taxon>Saprolegniomycetes</taxon>
        <taxon>Saprolegniales</taxon>
        <taxon>Verrucalvaceae</taxon>
        <taxon>Aphanomyces</taxon>
    </lineage>
</organism>
<proteinExistence type="predicted"/>
<evidence type="ECO:0000313" key="5">
    <source>
        <dbReference type="Proteomes" id="UP000332933"/>
    </source>
</evidence>
<evidence type="ECO:0000313" key="4">
    <source>
        <dbReference type="EMBL" id="VFT91753.1"/>
    </source>
</evidence>
<feature type="coiled-coil region" evidence="1">
    <location>
        <begin position="345"/>
        <end position="379"/>
    </location>
</feature>
<dbReference type="AlphaFoldDB" id="A0A485L1Y9"/>
<reference evidence="4 5" key="1">
    <citation type="submission" date="2019-03" db="EMBL/GenBank/DDBJ databases">
        <authorList>
            <person name="Gaulin E."/>
            <person name="Dumas B."/>
        </authorList>
    </citation>
    <scope>NUCLEOTIDE SEQUENCE [LARGE SCALE GENOMIC DNA]</scope>
    <source>
        <strain evidence="4">CBS 568.67</strain>
    </source>
</reference>
<sequence>MDHEAISLELLREDNAALEKKMAEVVQQNERMAKRQEELEEQAKLLREQNQTLQQRSQDDKGASVALEVKKQVSMQKSHLKAENDQLRQDKESLEKNVLHLRQDLERLYKRFKDQKSAPPQQAPPTKDVERDAEFTQLLDHQRAWEDQQHIVQDLIRQCKEKLGSNHQHLQKRRRVMHETLSEQQQLLNDMIEHFKSEFSERRDFERMEAELVKELENKEANAALSIALDNATARNLQLEDEINKGRTYVVSLQEELAREKAVRPEVESLAQTAMDEKDTLIASLRAELDAAQVPQINVEEYDMQIQQLRDRVAAKEQYLLAQKEGTLVVLKQQADERLAREAAETEYQMQIQLLESTVADLQTQLATSDEKVAALELQVNQSQTNLAASTRLINELEALRGATDAQVVSLEAQVVDFKKSMAAAEQAAHELREARDEAVARLATCVDAHRSQEEAFTTKMQVLHEKLAEKETKNAMPPPTCLTAPLDADTSRELQDFFVAYYDCAETKYKSARKQHEDADARLDTVRRTVEDVLPLVEHGRGRAALAEMLQQLRN</sequence>
<feature type="compositionally biased region" description="Basic and acidic residues" evidence="2">
    <location>
        <begin position="80"/>
        <end position="95"/>
    </location>
</feature>
<feature type="region of interest" description="Disordered" evidence="2">
    <location>
        <begin position="46"/>
        <end position="65"/>
    </location>
</feature>
<feature type="coiled-coil region" evidence="1">
    <location>
        <begin position="202"/>
        <end position="242"/>
    </location>
</feature>
<protein>
    <submittedName>
        <fullName evidence="4">Aste57867_14939 protein</fullName>
    </submittedName>
</protein>
<dbReference type="Proteomes" id="UP000332933">
    <property type="component" value="Unassembled WGS sequence"/>
</dbReference>
<dbReference type="EMBL" id="VJMH01005595">
    <property type="protein sequence ID" value="KAF0694152.1"/>
    <property type="molecule type" value="Genomic_DNA"/>
</dbReference>
<evidence type="ECO:0000313" key="3">
    <source>
        <dbReference type="EMBL" id="KAF0694152.1"/>
    </source>
</evidence>
<accession>A0A485L1Y9</accession>
<gene>
    <name evidence="4" type="primary">Aste57867_14939</name>
    <name evidence="3" type="ORF">As57867_014883</name>
    <name evidence="4" type="ORF">ASTE57867_14939</name>
</gene>
<feature type="region of interest" description="Disordered" evidence="2">
    <location>
        <begin position="111"/>
        <end position="130"/>
    </location>
</feature>
<feature type="region of interest" description="Disordered" evidence="2">
    <location>
        <begin position="74"/>
        <end position="95"/>
    </location>
</feature>
<evidence type="ECO:0000256" key="1">
    <source>
        <dbReference type="SAM" id="Coils"/>
    </source>
</evidence>
<feature type="coiled-coil region" evidence="1">
    <location>
        <begin position="503"/>
        <end position="530"/>
    </location>
</feature>
<name>A0A485L1Y9_9STRA</name>
<dbReference type="EMBL" id="CAADRA010005616">
    <property type="protein sequence ID" value="VFT91753.1"/>
    <property type="molecule type" value="Genomic_DNA"/>
</dbReference>
<evidence type="ECO:0000256" key="2">
    <source>
        <dbReference type="SAM" id="MobiDB-lite"/>
    </source>
</evidence>
<feature type="coiled-coil region" evidence="1">
    <location>
        <begin position="408"/>
        <end position="442"/>
    </location>
</feature>